<sequence length="287" mass="31367">MSTPIVPEGATLLSTFKRSFVDVPIDADNDNAISTTEFLDAAESLTTMFDALGSVAFSPVKSDMLGNVKKIRERQLAAPAESENLQALVINELKSKSHKATEGLVWLVRLSLSSGHLTGADFRSKRGLDFTCIALSSNLAKGTEELADSFRGAYGATLKPHHGFLVKPVFSAAMSACPYRKDFYPKLGSDQTAVTVELTTYLKSLEKIVAILKGFQDRKEAKCTEPRRLRRNLPRPILKTSPTYGSGDNPPNRKFNIDFEIDECIPPLVAESPCSLVTWSGYCAKSV</sequence>
<dbReference type="SUPFAM" id="SSF110004">
    <property type="entry name" value="Glycolipid transfer protein, GLTP"/>
    <property type="match status" value="1"/>
</dbReference>
<dbReference type="GO" id="GO:0016020">
    <property type="term" value="C:membrane"/>
    <property type="evidence" value="ECO:0007669"/>
    <property type="project" value="TreeGrafter"/>
</dbReference>
<dbReference type="FunFam" id="1.10.3520.10:FF:000001">
    <property type="entry name" value="Pleckstrin domain-containing family A member 8"/>
    <property type="match status" value="1"/>
</dbReference>
<dbReference type="VEuPathDB" id="FungiDB:F4678DRAFT_256719"/>
<dbReference type="Pfam" id="PF08718">
    <property type="entry name" value="GLTP"/>
    <property type="match status" value="1"/>
</dbReference>
<accession>A0A9W8N9X3</accession>
<keyword evidence="4" id="KW-1185">Reference proteome</keyword>
<name>A0A9W8N9X3_9PEZI</name>
<evidence type="ECO:0000313" key="4">
    <source>
        <dbReference type="Proteomes" id="UP001148614"/>
    </source>
</evidence>
<dbReference type="EMBL" id="JANPWZ010001605">
    <property type="protein sequence ID" value="KAJ3564539.1"/>
    <property type="molecule type" value="Genomic_DNA"/>
</dbReference>
<organism evidence="3 4">
    <name type="scientific">Xylaria arbuscula</name>
    <dbReference type="NCBI Taxonomy" id="114810"/>
    <lineage>
        <taxon>Eukaryota</taxon>
        <taxon>Fungi</taxon>
        <taxon>Dikarya</taxon>
        <taxon>Ascomycota</taxon>
        <taxon>Pezizomycotina</taxon>
        <taxon>Sordariomycetes</taxon>
        <taxon>Xylariomycetidae</taxon>
        <taxon>Xylariales</taxon>
        <taxon>Xylariaceae</taxon>
        <taxon>Xylaria</taxon>
    </lineage>
</organism>
<comment type="caution">
    <text evidence="3">The sequence shown here is derived from an EMBL/GenBank/DDBJ whole genome shotgun (WGS) entry which is preliminary data.</text>
</comment>
<dbReference type="PANTHER" id="PTHR10219:SF25">
    <property type="entry name" value="PLECKSTRIN HOMOLOGY DOMAIN-CONTAINING FAMILY A MEMBER 8"/>
    <property type="match status" value="1"/>
</dbReference>
<dbReference type="Gene3D" id="1.10.3520.10">
    <property type="entry name" value="Glycolipid transfer protein"/>
    <property type="match status" value="1"/>
</dbReference>
<protein>
    <recommendedName>
        <fullName evidence="2">Glycolipid transfer protein domain-containing protein</fullName>
    </recommendedName>
</protein>
<dbReference type="GO" id="GO:1902387">
    <property type="term" value="F:ceramide 1-phosphate binding"/>
    <property type="evidence" value="ECO:0007669"/>
    <property type="project" value="TreeGrafter"/>
</dbReference>
<dbReference type="InterPro" id="IPR036497">
    <property type="entry name" value="GLTP_sf"/>
</dbReference>
<feature type="domain" description="Glycolipid transfer protein" evidence="2">
    <location>
        <begin position="33"/>
        <end position="188"/>
    </location>
</feature>
<evidence type="ECO:0000259" key="2">
    <source>
        <dbReference type="Pfam" id="PF08718"/>
    </source>
</evidence>
<proteinExistence type="predicted"/>
<dbReference type="PROSITE" id="PS00018">
    <property type="entry name" value="EF_HAND_1"/>
    <property type="match status" value="1"/>
</dbReference>
<dbReference type="AlphaFoldDB" id="A0A9W8N9X3"/>
<dbReference type="Proteomes" id="UP001148614">
    <property type="component" value="Unassembled WGS sequence"/>
</dbReference>
<evidence type="ECO:0000313" key="3">
    <source>
        <dbReference type="EMBL" id="KAJ3564539.1"/>
    </source>
</evidence>
<dbReference type="InterPro" id="IPR014830">
    <property type="entry name" value="Glycolipid_transfer_prot_dom"/>
</dbReference>
<keyword evidence="1" id="KW-0813">Transport</keyword>
<evidence type="ECO:0000256" key="1">
    <source>
        <dbReference type="ARBA" id="ARBA00022448"/>
    </source>
</evidence>
<dbReference type="GO" id="GO:1902388">
    <property type="term" value="F:ceramide 1-phosphate transfer activity"/>
    <property type="evidence" value="ECO:0007669"/>
    <property type="project" value="TreeGrafter"/>
</dbReference>
<dbReference type="GO" id="GO:0005829">
    <property type="term" value="C:cytosol"/>
    <property type="evidence" value="ECO:0007669"/>
    <property type="project" value="TreeGrafter"/>
</dbReference>
<reference evidence="3" key="1">
    <citation type="submission" date="2022-07" db="EMBL/GenBank/DDBJ databases">
        <title>Genome Sequence of Xylaria arbuscula.</title>
        <authorList>
            <person name="Buettner E."/>
        </authorList>
    </citation>
    <scope>NUCLEOTIDE SEQUENCE</scope>
    <source>
        <strain evidence="3">VT107</strain>
    </source>
</reference>
<dbReference type="PANTHER" id="PTHR10219">
    <property type="entry name" value="GLYCOLIPID TRANSFER PROTEIN-RELATED"/>
    <property type="match status" value="1"/>
</dbReference>
<gene>
    <name evidence="3" type="ORF">NPX13_g7806</name>
</gene>
<dbReference type="InterPro" id="IPR018247">
    <property type="entry name" value="EF_Hand_1_Ca_BS"/>
</dbReference>